<accession>A0A1J1ISE4</accession>
<reference evidence="2 3" key="1">
    <citation type="submission" date="2015-04" db="EMBL/GenBank/DDBJ databases">
        <authorList>
            <person name="Syromyatnikov M.Y."/>
            <person name="Popov V.N."/>
        </authorList>
    </citation>
    <scope>NUCLEOTIDE SEQUENCE [LARGE SCALE GENOMIC DNA]</scope>
</reference>
<dbReference type="OrthoDB" id="1666796at2759"/>
<sequence>MMRIQKVFHFHIILGLQNLLRVWLHAAGIFDSHRCHNMCDNCLHIFPSQCRRLSMAMDFVPIRMYGLFQTVFYFGYMALFSGALGIICGTVGYVGTTYFVRKIYSN</sequence>
<dbReference type="EMBL" id="CVRI01000058">
    <property type="protein sequence ID" value="CRL02634.1"/>
    <property type="molecule type" value="Genomic_DNA"/>
</dbReference>
<keyword evidence="1" id="KW-1133">Transmembrane helix</keyword>
<dbReference type="AlphaFoldDB" id="A0A1J1ISE4"/>
<evidence type="ECO:0000313" key="3">
    <source>
        <dbReference type="Proteomes" id="UP000183832"/>
    </source>
</evidence>
<name>A0A1J1ISE4_9DIPT</name>
<keyword evidence="1" id="KW-0812">Transmembrane</keyword>
<gene>
    <name evidence="2" type="ORF">CLUMA_CG015907</name>
</gene>
<keyword evidence="1" id="KW-0472">Membrane</keyword>
<organism evidence="2 3">
    <name type="scientific">Clunio marinus</name>
    <dbReference type="NCBI Taxonomy" id="568069"/>
    <lineage>
        <taxon>Eukaryota</taxon>
        <taxon>Metazoa</taxon>
        <taxon>Ecdysozoa</taxon>
        <taxon>Arthropoda</taxon>
        <taxon>Hexapoda</taxon>
        <taxon>Insecta</taxon>
        <taxon>Pterygota</taxon>
        <taxon>Neoptera</taxon>
        <taxon>Endopterygota</taxon>
        <taxon>Diptera</taxon>
        <taxon>Nematocera</taxon>
        <taxon>Chironomoidea</taxon>
        <taxon>Chironomidae</taxon>
        <taxon>Clunio</taxon>
    </lineage>
</organism>
<protein>
    <submittedName>
        <fullName evidence="2">CLUMA_CG015907, isoform A</fullName>
    </submittedName>
</protein>
<proteinExistence type="predicted"/>
<evidence type="ECO:0000313" key="2">
    <source>
        <dbReference type="EMBL" id="CRL02634.1"/>
    </source>
</evidence>
<feature type="non-terminal residue" evidence="2">
    <location>
        <position position="106"/>
    </location>
</feature>
<feature type="transmembrane region" description="Helical" evidence="1">
    <location>
        <begin position="73"/>
        <end position="100"/>
    </location>
</feature>
<keyword evidence="3" id="KW-1185">Reference proteome</keyword>
<feature type="transmembrane region" description="Helical" evidence="1">
    <location>
        <begin position="7"/>
        <end position="24"/>
    </location>
</feature>
<evidence type="ECO:0000256" key="1">
    <source>
        <dbReference type="SAM" id="Phobius"/>
    </source>
</evidence>
<dbReference type="Proteomes" id="UP000183832">
    <property type="component" value="Unassembled WGS sequence"/>
</dbReference>